<evidence type="ECO:0000256" key="5">
    <source>
        <dbReference type="SAM" id="MobiDB-lite"/>
    </source>
</evidence>
<gene>
    <name evidence="7" type="ORF">EJ08DRAFT_668548</name>
</gene>
<dbReference type="InterPro" id="IPR036028">
    <property type="entry name" value="SH3-like_dom_sf"/>
</dbReference>
<organism evidence="7 8">
    <name type="scientific">Tothia fuscella</name>
    <dbReference type="NCBI Taxonomy" id="1048955"/>
    <lineage>
        <taxon>Eukaryota</taxon>
        <taxon>Fungi</taxon>
        <taxon>Dikarya</taxon>
        <taxon>Ascomycota</taxon>
        <taxon>Pezizomycotina</taxon>
        <taxon>Dothideomycetes</taxon>
        <taxon>Pleosporomycetidae</taxon>
        <taxon>Venturiales</taxon>
        <taxon>Cylindrosympodiaceae</taxon>
        <taxon>Tothia</taxon>
    </lineage>
</organism>
<evidence type="ECO:0000256" key="3">
    <source>
        <dbReference type="ARBA" id="ARBA00022989"/>
    </source>
</evidence>
<reference evidence="7" key="1">
    <citation type="journal article" date="2020" name="Stud. Mycol.">
        <title>101 Dothideomycetes genomes: a test case for predicting lifestyles and emergence of pathogens.</title>
        <authorList>
            <person name="Haridas S."/>
            <person name="Albert R."/>
            <person name="Binder M."/>
            <person name="Bloem J."/>
            <person name="Labutti K."/>
            <person name="Salamov A."/>
            <person name="Andreopoulos B."/>
            <person name="Baker S."/>
            <person name="Barry K."/>
            <person name="Bills G."/>
            <person name="Bluhm B."/>
            <person name="Cannon C."/>
            <person name="Castanera R."/>
            <person name="Culley D."/>
            <person name="Daum C."/>
            <person name="Ezra D."/>
            <person name="Gonzalez J."/>
            <person name="Henrissat B."/>
            <person name="Kuo A."/>
            <person name="Liang C."/>
            <person name="Lipzen A."/>
            <person name="Lutzoni F."/>
            <person name="Magnuson J."/>
            <person name="Mondo S."/>
            <person name="Nolan M."/>
            <person name="Ohm R."/>
            <person name="Pangilinan J."/>
            <person name="Park H.-J."/>
            <person name="Ramirez L."/>
            <person name="Alfaro M."/>
            <person name="Sun H."/>
            <person name="Tritt A."/>
            <person name="Yoshinaga Y."/>
            <person name="Zwiers L.-H."/>
            <person name="Turgeon B."/>
            <person name="Goodwin S."/>
            <person name="Spatafora J."/>
            <person name="Crous P."/>
            <person name="Grigoriev I."/>
        </authorList>
    </citation>
    <scope>NUCLEOTIDE SEQUENCE</scope>
    <source>
        <strain evidence="7">CBS 130266</strain>
    </source>
</reference>
<dbReference type="OrthoDB" id="2163411at2759"/>
<sequence>MAASTLPTAMAQSCISLRGSTACPAFNQSSISTSIQVRGLFPFLEFVSDTSTFDIQFRQYISTAYSQQKYQQLLGCSNVNLTNTTDLYARYTQTVLCNSIVQNSVTLCGASGDAARPLCAETCAAYATSEQAIASTPDLCGTTSRNAINQIRADFTNCALPSDSLSGACIRGVQNEPNNCGFSGNLPSLCSYCAASSPNSTDSCCLYSQTETRCTGVKLPITTPMGSIFTNGTTGSNSTSSATPAAGTNRGLSGGAIAGIVVGSILGALLLLGLILGCCILYRKRRNSQAGSMLNQPSPMRQGQSAALQVQSHASSTRNQQRDTLPAGARVHQMVALESNSSSHGDHSSPIAGGGYLHSSSGYDDTPESQRSGLGAASLPKRGGSLSGDGSSPRTDGEYSSPDGLASGHSEQMSHFKDYYSQDEIRAGEVVATLWAYQPRANDEWELERGDMLKVVGIWDDGWATGVRLDENAEQWEARRNANRDSGVFNGSSRQILASPGNTESSGEIKAFPLVCVCLPQHWRKTIEGDVADPSASHQPPPSGSP</sequence>
<comment type="caution">
    <text evidence="7">The sequence shown here is derived from an EMBL/GenBank/DDBJ whole genome shotgun (WGS) entry which is preliminary data.</text>
</comment>
<dbReference type="Proteomes" id="UP000800235">
    <property type="component" value="Unassembled WGS sequence"/>
</dbReference>
<name>A0A9P4NY89_9PEZI</name>
<feature type="region of interest" description="Disordered" evidence="5">
    <location>
        <begin position="484"/>
        <end position="506"/>
    </location>
</feature>
<feature type="compositionally biased region" description="Polar residues" evidence="5">
    <location>
        <begin position="292"/>
        <end position="323"/>
    </location>
</feature>
<protein>
    <recommendedName>
        <fullName evidence="9">SH3 domain-containing protein</fullName>
    </recommendedName>
</protein>
<dbReference type="GO" id="GO:0016020">
    <property type="term" value="C:membrane"/>
    <property type="evidence" value="ECO:0007669"/>
    <property type="project" value="UniProtKB-SubCell"/>
</dbReference>
<evidence type="ECO:0000313" key="7">
    <source>
        <dbReference type="EMBL" id="KAF2433875.1"/>
    </source>
</evidence>
<accession>A0A9P4NY89</accession>
<evidence type="ECO:0000256" key="4">
    <source>
        <dbReference type="ARBA" id="ARBA00023136"/>
    </source>
</evidence>
<dbReference type="GO" id="GO:0071944">
    <property type="term" value="C:cell periphery"/>
    <property type="evidence" value="ECO:0007669"/>
    <property type="project" value="UniProtKB-ARBA"/>
</dbReference>
<dbReference type="SUPFAM" id="SSF50044">
    <property type="entry name" value="SH3-domain"/>
    <property type="match status" value="1"/>
</dbReference>
<evidence type="ECO:0000313" key="8">
    <source>
        <dbReference type="Proteomes" id="UP000800235"/>
    </source>
</evidence>
<dbReference type="PANTHER" id="PTHR15549:SF32">
    <property type="entry name" value="SH3 DOMAIN-CONTAINING PROTEIN"/>
    <property type="match status" value="1"/>
</dbReference>
<feature type="region of interest" description="Disordered" evidence="5">
    <location>
        <begin position="292"/>
        <end position="324"/>
    </location>
</feature>
<keyword evidence="2 6" id="KW-0812">Transmembrane</keyword>
<feature type="compositionally biased region" description="Polar residues" evidence="5">
    <location>
        <begin position="489"/>
        <end position="506"/>
    </location>
</feature>
<dbReference type="Gene3D" id="2.30.30.40">
    <property type="entry name" value="SH3 Domains"/>
    <property type="match status" value="1"/>
</dbReference>
<feature type="transmembrane region" description="Helical" evidence="6">
    <location>
        <begin position="256"/>
        <end position="282"/>
    </location>
</feature>
<evidence type="ECO:0000256" key="2">
    <source>
        <dbReference type="ARBA" id="ARBA00022692"/>
    </source>
</evidence>
<dbReference type="EMBL" id="MU007018">
    <property type="protein sequence ID" value="KAF2433875.1"/>
    <property type="molecule type" value="Genomic_DNA"/>
</dbReference>
<evidence type="ECO:0008006" key="9">
    <source>
        <dbReference type="Google" id="ProtNLM"/>
    </source>
</evidence>
<keyword evidence="3 6" id="KW-1133">Transmembrane helix</keyword>
<feature type="region of interest" description="Disordered" evidence="5">
    <location>
        <begin position="338"/>
        <end position="410"/>
    </location>
</feature>
<keyword evidence="8" id="KW-1185">Reference proteome</keyword>
<comment type="subcellular location">
    <subcellularLocation>
        <location evidence="1">Membrane</location>
        <topology evidence="1">Single-pass membrane protein</topology>
    </subcellularLocation>
</comment>
<keyword evidence="4 6" id="KW-0472">Membrane</keyword>
<dbReference type="PANTHER" id="PTHR15549">
    <property type="entry name" value="PAIRED IMMUNOGLOBULIN-LIKE TYPE 2 RECEPTOR"/>
    <property type="match status" value="1"/>
</dbReference>
<proteinExistence type="predicted"/>
<evidence type="ECO:0000256" key="1">
    <source>
        <dbReference type="ARBA" id="ARBA00004167"/>
    </source>
</evidence>
<dbReference type="AlphaFoldDB" id="A0A9P4NY89"/>
<evidence type="ECO:0000256" key="6">
    <source>
        <dbReference type="SAM" id="Phobius"/>
    </source>
</evidence>
<dbReference type="InterPro" id="IPR051694">
    <property type="entry name" value="Immunoregulatory_rcpt-like"/>
</dbReference>